<proteinExistence type="inferred from homology"/>
<feature type="transmembrane region" description="Helical" evidence="9">
    <location>
        <begin position="266"/>
        <end position="291"/>
    </location>
</feature>
<feature type="non-terminal residue" evidence="11">
    <location>
        <position position="304"/>
    </location>
</feature>
<comment type="caution">
    <text evidence="11">The sequence shown here is derived from an EMBL/GenBank/DDBJ whole genome shotgun (WGS) entry which is preliminary data.</text>
</comment>
<dbReference type="InterPro" id="IPR029044">
    <property type="entry name" value="Nucleotide-diphossugar_trans"/>
</dbReference>
<sequence length="304" mass="34627">MPAARIDISIVAPVYNEEATLPVFYEALKKVLEGMALPYEIIFIDDGSGDGSVEIIRHLARKDPAVRYLLLSRNFGHQPAVMAGLDHCRGACAVIIDSDLQDPPEVIPALYERYRRGFEVVNTRRARRRGENLFKRATARLFYAMLAKITDFDIPLDAGDFKLIDRKIIDHLRQMPERHKYLRGQIAWLGFRQTTLEYERQPRHAGSSGYPLKKMIRLAWDGITAFSNFPLKVATWSGFLVSFLAFVIILYALYSKFILHETITGWTSLIVSSMFIGGIQLMGIGIIGEYIGRINSDVRRRPVY</sequence>
<evidence type="ECO:0000256" key="9">
    <source>
        <dbReference type="SAM" id="Phobius"/>
    </source>
</evidence>
<protein>
    <submittedName>
        <fullName evidence="11">Glycosyltransferase</fullName>
    </submittedName>
</protein>
<evidence type="ECO:0000256" key="5">
    <source>
        <dbReference type="ARBA" id="ARBA00022692"/>
    </source>
</evidence>
<dbReference type="PANTHER" id="PTHR48090:SF1">
    <property type="entry name" value="PROPHAGE BACTOPRENOL GLUCOSYL TRANSFERASE HOMOLOG"/>
    <property type="match status" value="1"/>
</dbReference>
<evidence type="ECO:0000256" key="3">
    <source>
        <dbReference type="ARBA" id="ARBA00022676"/>
    </source>
</evidence>
<name>A0A7V1LMR9_CALAY</name>
<dbReference type="EMBL" id="DRLD01000250">
    <property type="protein sequence ID" value="HED10811.1"/>
    <property type="molecule type" value="Genomic_DNA"/>
</dbReference>
<dbReference type="GO" id="GO:0005886">
    <property type="term" value="C:plasma membrane"/>
    <property type="evidence" value="ECO:0007669"/>
    <property type="project" value="UniProtKB-SubCell"/>
</dbReference>
<evidence type="ECO:0000256" key="4">
    <source>
        <dbReference type="ARBA" id="ARBA00022679"/>
    </source>
</evidence>
<dbReference type="Pfam" id="PF00535">
    <property type="entry name" value="Glycos_transf_2"/>
    <property type="match status" value="1"/>
</dbReference>
<evidence type="ECO:0000256" key="7">
    <source>
        <dbReference type="ARBA" id="ARBA00023136"/>
    </source>
</evidence>
<evidence type="ECO:0000256" key="1">
    <source>
        <dbReference type="ARBA" id="ARBA00004651"/>
    </source>
</evidence>
<dbReference type="InterPro" id="IPR050256">
    <property type="entry name" value="Glycosyltransferase_2"/>
</dbReference>
<reference evidence="11" key="1">
    <citation type="journal article" date="2020" name="mSystems">
        <title>Genome- and Community-Level Interaction Insights into Carbon Utilization and Element Cycling Functions of Hydrothermarchaeota in Hydrothermal Sediment.</title>
        <authorList>
            <person name="Zhou Z."/>
            <person name="Liu Y."/>
            <person name="Xu W."/>
            <person name="Pan J."/>
            <person name="Luo Z.H."/>
            <person name="Li M."/>
        </authorList>
    </citation>
    <scope>NUCLEOTIDE SEQUENCE [LARGE SCALE GENOMIC DNA]</scope>
    <source>
        <strain evidence="11">HyVt-456</strain>
    </source>
</reference>
<keyword evidence="6 9" id="KW-1133">Transmembrane helix</keyword>
<keyword evidence="3" id="KW-0328">Glycosyltransferase</keyword>
<keyword evidence="5 9" id="KW-0812">Transmembrane</keyword>
<comment type="similarity">
    <text evidence="8">Belongs to the glycosyltransferase 2 family. GtrB subfamily.</text>
</comment>
<dbReference type="SUPFAM" id="SSF53448">
    <property type="entry name" value="Nucleotide-diphospho-sugar transferases"/>
    <property type="match status" value="1"/>
</dbReference>
<keyword evidence="7 9" id="KW-0472">Membrane</keyword>
<gene>
    <name evidence="11" type="ORF">ENJ10_08985</name>
</gene>
<dbReference type="AlphaFoldDB" id="A0A7V1LMR9"/>
<dbReference type="Gene3D" id="3.90.550.10">
    <property type="entry name" value="Spore Coat Polysaccharide Biosynthesis Protein SpsA, Chain A"/>
    <property type="match status" value="1"/>
</dbReference>
<evidence type="ECO:0000256" key="6">
    <source>
        <dbReference type="ARBA" id="ARBA00022989"/>
    </source>
</evidence>
<dbReference type="FunFam" id="3.90.550.10:FF:000079">
    <property type="entry name" value="Probable glycosyl transferase"/>
    <property type="match status" value="1"/>
</dbReference>
<accession>A0A7V1LMR9</accession>
<feature type="transmembrane region" description="Helical" evidence="9">
    <location>
        <begin position="233"/>
        <end position="254"/>
    </location>
</feature>
<evidence type="ECO:0000256" key="8">
    <source>
        <dbReference type="ARBA" id="ARBA00038152"/>
    </source>
</evidence>
<evidence type="ECO:0000313" key="11">
    <source>
        <dbReference type="EMBL" id="HED10811.1"/>
    </source>
</evidence>
<dbReference type="Proteomes" id="UP000886005">
    <property type="component" value="Unassembled WGS sequence"/>
</dbReference>
<dbReference type="InterPro" id="IPR001173">
    <property type="entry name" value="Glyco_trans_2-like"/>
</dbReference>
<evidence type="ECO:0000259" key="10">
    <source>
        <dbReference type="Pfam" id="PF00535"/>
    </source>
</evidence>
<feature type="domain" description="Glycosyltransferase 2-like" evidence="10">
    <location>
        <begin position="9"/>
        <end position="172"/>
    </location>
</feature>
<dbReference type="GO" id="GO:0016757">
    <property type="term" value="F:glycosyltransferase activity"/>
    <property type="evidence" value="ECO:0007669"/>
    <property type="project" value="UniProtKB-KW"/>
</dbReference>
<comment type="subcellular location">
    <subcellularLocation>
        <location evidence="1">Cell membrane</location>
        <topology evidence="1">Multi-pass membrane protein</topology>
    </subcellularLocation>
</comment>
<organism evidence="11">
    <name type="scientific">Caldithrix abyssi</name>
    <dbReference type="NCBI Taxonomy" id="187145"/>
    <lineage>
        <taxon>Bacteria</taxon>
        <taxon>Pseudomonadati</taxon>
        <taxon>Calditrichota</taxon>
        <taxon>Calditrichia</taxon>
        <taxon>Calditrichales</taxon>
        <taxon>Calditrichaceae</taxon>
        <taxon>Caldithrix</taxon>
    </lineage>
</organism>
<evidence type="ECO:0000256" key="2">
    <source>
        <dbReference type="ARBA" id="ARBA00022475"/>
    </source>
</evidence>
<dbReference type="PANTHER" id="PTHR48090">
    <property type="entry name" value="UNDECAPRENYL-PHOSPHATE 4-DEOXY-4-FORMAMIDO-L-ARABINOSE TRANSFERASE-RELATED"/>
    <property type="match status" value="1"/>
</dbReference>
<keyword evidence="2" id="KW-1003">Cell membrane</keyword>
<keyword evidence="4" id="KW-0808">Transferase</keyword>
<dbReference type="CDD" id="cd04187">
    <property type="entry name" value="DPM1_like_bac"/>
    <property type="match status" value="1"/>
</dbReference>